<dbReference type="OrthoDB" id="1750606at2759"/>
<dbReference type="PANTHER" id="PTHR31286">
    <property type="entry name" value="GLYCINE-RICH CELL WALL STRUCTURAL PROTEIN 1.8-LIKE"/>
    <property type="match status" value="1"/>
</dbReference>
<dbReference type="Proteomes" id="UP001141552">
    <property type="component" value="Unassembled WGS sequence"/>
</dbReference>
<sequence>MLQHQGCERFPHACLGLSCMNASEVRGNIFLFHFDSASEKLRILDGSPWKYMRLSKAARISTFFPSVLDIALPKDNSPLWRDFFRMRVKVNITDSLPAGFNTQGAGDKVANVAFHYEDLGDFCYYCGKVGHVEKDRDKCFNDKRAGKKGRHRACYRPHLRAKKSYARCIIGGKSKAPIPMEDDRTTMPWNLNHQFDGEAVAREPPHPSTSDTGPNAVRDPQPVLAPVSLNSTIPNTHTSDSDNPIGMAPAVQSGMRKPRQSAHGSGLSTS</sequence>
<accession>A0A9Q0GIM0</accession>
<dbReference type="InterPro" id="IPR025836">
    <property type="entry name" value="Zn_knuckle_CX2CX4HX4C"/>
</dbReference>
<dbReference type="InterPro" id="IPR040256">
    <property type="entry name" value="At4g02000-like"/>
</dbReference>
<feature type="domain" description="Zinc knuckle CX2CX4HX4C" evidence="2">
    <location>
        <begin position="100"/>
        <end position="135"/>
    </location>
</feature>
<reference evidence="3" key="2">
    <citation type="journal article" date="2023" name="Plants (Basel)">
        <title>Annotation of the Turnera subulata (Passifloraceae) Draft Genome Reveals the S-Locus Evolved after the Divergence of Turneroideae from Passifloroideae in a Stepwise Manner.</title>
        <authorList>
            <person name="Henning P.M."/>
            <person name="Roalson E.H."/>
            <person name="Mir W."/>
            <person name="McCubbin A.G."/>
            <person name="Shore J.S."/>
        </authorList>
    </citation>
    <scope>NUCLEOTIDE SEQUENCE</scope>
    <source>
        <strain evidence="3">F60SS</strain>
    </source>
</reference>
<organism evidence="3 4">
    <name type="scientific">Turnera subulata</name>
    <dbReference type="NCBI Taxonomy" id="218843"/>
    <lineage>
        <taxon>Eukaryota</taxon>
        <taxon>Viridiplantae</taxon>
        <taxon>Streptophyta</taxon>
        <taxon>Embryophyta</taxon>
        <taxon>Tracheophyta</taxon>
        <taxon>Spermatophyta</taxon>
        <taxon>Magnoliopsida</taxon>
        <taxon>eudicotyledons</taxon>
        <taxon>Gunneridae</taxon>
        <taxon>Pentapetalae</taxon>
        <taxon>rosids</taxon>
        <taxon>fabids</taxon>
        <taxon>Malpighiales</taxon>
        <taxon>Passifloraceae</taxon>
        <taxon>Turnera</taxon>
    </lineage>
</organism>
<dbReference type="EMBL" id="JAKUCV010000283">
    <property type="protein sequence ID" value="KAJ4850557.1"/>
    <property type="molecule type" value="Genomic_DNA"/>
</dbReference>
<evidence type="ECO:0000313" key="4">
    <source>
        <dbReference type="Proteomes" id="UP001141552"/>
    </source>
</evidence>
<gene>
    <name evidence="3" type="ORF">Tsubulata_028083</name>
</gene>
<feature type="region of interest" description="Disordered" evidence="1">
    <location>
        <begin position="199"/>
        <end position="270"/>
    </location>
</feature>
<name>A0A9Q0GIM0_9ROSI</name>
<evidence type="ECO:0000259" key="2">
    <source>
        <dbReference type="Pfam" id="PF14392"/>
    </source>
</evidence>
<reference evidence="3" key="1">
    <citation type="submission" date="2022-02" db="EMBL/GenBank/DDBJ databases">
        <authorList>
            <person name="Henning P.M."/>
            <person name="McCubbin A.G."/>
            <person name="Shore J.S."/>
        </authorList>
    </citation>
    <scope>NUCLEOTIDE SEQUENCE</scope>
    <source>
        <strain evidence="3">F60SS</strain>
        <tissue evidence="3">Leaves</tissue>
    </source>
</reference>
<evidence type="ECO:0000256" key="1">
    <source>
        <dbReference type="SAM" id="MobiDB-lite"/>
    </source>
</evidence>
<protein>
    <recommendedName>
        <fullName evidence="2">Zinc knuckle CX2CX4HX4C domain-containing protein</fullName>
    </recommendedName>
</protein>
<dbReference type="AlphaFoldDB" id="A0A9Q0GIM0"/>
<feature type="compositionally biased region" description="Polar residues" evidence="1">
    <location>
        <begin position="228"/>
        <end position="242"/>
    </location>
</feature>
<keyword evidence="4" id="KW-1185">Reference proteome</keyword>
<dbReference type="PANTHER" id="PTHR31286:SF178">
    <property type="entry name" value="DUF4283 DOMAIN-CONTAINING PROTEIN"/>
    <property type="match status" value="1"/>
</dbReference>
<proteinExistence type="predicted"/>
<comment type="caution">
    <text evidence="3">The sequence shown here is derived from an EMBL/GenBank/DDBJ whole genome shotgun (WGS) entry which is preliminary data.</text>
</comment>
<dbReference type="Pfam" id="PF14392">
    <property type="entry name" value="zf-CCHC_4"/>
    <property type="match status" value="1"/>
</dbReference>
<evidence type="ECO:0000313" key="3">
    <source>
        <dbReference type="EMBL" id="KAJ4850557.1"/>
    </source>
</evidence>